<dbReference type="EMBL" id="NFDL01000110">
    <property type="protein sequence ID" value="OTY36304.1"/>
    <property type="molecule type" value="Genomic_DNA"/>
</dbReference>
<dbReference type="InterPro" id="IPR036249">
    <property type="entry name" value="Thioredoxin-like_sf"/>
</dbReference>
<sequence length="179" mass="20442">MSWIVNIICLFILVLIESIILYKLYKTLKLFVTKLHKIESISFSQDIQKGSAAIPFKIKDQFGHVIQVNAAMENSITILFISASCSTCKQLINAIKYTPELPINKNLLFISQGKVEDRYLEILTQNNISYVYSDKIVEDYNIRKVPRAVLVDKHGVILEINSINSWDDLFNMQQPDAAS</sequence>
<dbReference type="Gene3D" id="3.40.30.10">
    <property type="entry name" value="Glutaredoxin"/>
    <property type="match status" value="1"/>
</dbReference>
<evidence type="ECO:0000313" key="2">
    <source>
        <dbReference type="EMBL" id="OTY36304.1"/>
    </source>
</evidence>
<keyword evidence="1" id="KW-1133">Transmembrane helix</keyword>
<dbReference type="SUPFAM" id="SSF52833">
    <property type="entry name" value="Thioredoxin-like"/>
    <property type="match status" value="1"/>
</dbReference>
<dbReference type="Proteomes" id="UP000195089">
    <property type="component" value="Unassembled WGS sequence"/>
</dbReference>
<comment type="caution">
    <text evidence="2">The sequence shown here is derived from an EMBL/GenBank/DDBJ whole genome shotgun (WGS) entry which is preliminary data.</text>
</comment>
<name>A0A243AZR8_BACTU</name>
<keyword evidence="1" id="KW-0812">Transmembrane</keyword>
<accession>A0A243AZR8</accession>
<dbReference type="AlphaFoldDB" id="A0A243AZR8"/>
<keyword evidence="1" id="KW-0472">Membrane</keyword>
<gene>
    <name evidence="2" type="ORF">BK742_24695</name>
</gene>
<dbReference type="RefSeq" id="WP_071727700.1">
    <property type="nucleotide sequence ID" value="NZ_NFDL01000110.1"/>
</dbReference>
<evidence type="ECO:0000256" key="1">
    <source>
        <dbReference type="SAM" id="Phobius"/>
    </source>
</evidence>
<feature type="transmembrane region" description="Helical" evidence="1">
    <location>
        <begin position="7"/>
        <end position="25"/>
    </location>
</feature>
<evidence type="ECO:0000313" key="3">
    <source>
        <dbReference type="Proteomes" id="UP000195089"/>
    </source>
</evidence>
<protein>
    <recommendedName>
        <fullName evidence="4">Thioredoxin domain-containing protein</fullName>
    </recommendedName>
</protein>
<organism evidence="2 3">
    <name type="scientific">Bacillus thuringiensis serovar pingluonsis</name>
    <dbReference type="NCBI Taxonomy" id="180881"/>
    <lineage>
        <taxon>Bacteria</taxon>
        <taxon>Bacillati</taxon>
        <taxon>Bacillota</taxon>
        <taxon>Bacilli</taxon>
        <taxon>Bacillales</taxon>
        <taxon>Bacillaceae</taxon>
        <taxon>Bacillus</taxon>
        <taxon>Bacillus cereus group</taxon>
    </lineage>
</organism>
<reference evidence="2 3" key="1">
    <citation type="submission" date="2016-10" db="EMBL/GenBank/DDBJ databases">
        <title>Comparative genomics of Bacillus thuringiensis reveals a path to pathogens against multiple invertebrate hosts.</title>
        <authorList>
            <person name="Zheng J."/>
            <person name="Gao Q."/>
            <person name="Liu H."/>
            <person name="Peng D."/>
            <person name="Ruan L."/>
            <person name="Sun M."/>
        </authorList>
    </citation>
    <scope>NUCLEOTIDE SEQUENCE [LARGE SCALE GENOMIC DNA]</scope>
    <source>
        <strain evidence="2">BGSC 4BX1</strain>
    </source>
</reference>
<evidence type="ECO:0008006" key="4">
    <source>
        <dbReference type="Google" id="ProtNLM"/>
    </source>
</evidence>
<proteinExistence type="predicted"/>